<dbReference type="OrthoDB" id="1550439at2"/>
<dbReference type="RefSeq" id="WP_121065122.1">
    <property type="nucleotide sequence ID" value="NZ_RBIQ01000007.1"/>
</dbReference>
<keyword evidence="4" id="KW-1185">Reference proteome</keyword>
<protein>
    <submittedName>
        <fullName evidence="3">3-isopropylmalate/(R)-2-methylmalate dehydratase small subunit</fullName>
    </submittedName>
</protein>
<dbReference type="Gene3D" id="3.20.19.10">
    <property type="entry name" value="Aconitase, domain 4"/>
    <property type="match status" value="1"/>
</dbReference>
<evidence type="ECO:0000259" key="2">
    <source>
        <dbReference type="Pfam" id="PF00694"/>
    </source>
</evidence>
<accession>A0A495EEB7</accession>
<dbReference type="SUPFAM" id="SSF52016">
    <property type="entry name" value="LeuD/IlvD-like"/>
    <property type="match status" value="1"/>
</dbReference>
<evidence type="ECO:0000256" key="1">
    <source>
        <dbReference type="ARBA" id="ARBA00023239"/>
    </source>
</evidence>
<comment type="caution">
    <text evidence="3">The sequence shown here is derived from an EMBL/GenBank/DDBJ whole genome shotgun (WGS) entry which is preliminary data.</text>
</comment>
<proteinExistence type="predicted"/>
<dbReference type="InterPro" id="IPR015928">
    <property type="entry name" value="Aconitase/3IPM_dehydase_swvl"/>
</dbReference>
<name>A0A495EEB7_9FLAO</name>
<sequence length="174" mass="19021">MIKGKCWVADDYVMAYDIIIQEYWTSAIDPEENSKWVMAGVKEEFNKENAFKDQGFTFIVAAHNFAGGGKSIEHVITGLMGSGIQAVFATSFARLQFRNAINYGLPFVTCDDIDKGCETGDELEYNPETGIINNITKGTSFQSVPAAPFVAEVGAAGGLMNYVREKIAKGEPIE</sequence>
<dbReference type="InterPro" id="IPR050075">
    <property type="entry name" value="LeuD"/>
</dbReference>
<dbReference type="EMBL" id="RBIQ01000007">
    <property type="protein sequence ID" value="RKR15225.1"/>
    <property type="molecule type" value="Genomic_DNA"/>
</dbReference>
<dbReference type="PANTHER" id="PTHR43345:SF2">
    <property type="entry name" value="3-ISOPROPYLMALATE DEHYDRATASE SMALL SUBUNIT 1"/>
    <property type="match status" value="1"/>
</dbReference>
<dbReference type="GO" id="GO:0016829">
    <property type="term" value="F:lyase activity"/>
    <property type="evidence" value="ECO:0007669"/>
    <property type="project" value="UniProtKB-KW"/>
</dbReference>
<feature type="domain" description="Aconitase A/isopropylmalate dehydratase small subunit swivel" evidence="2">
    <location>
        <begin position="42"/>
        <end position="105"/>
    </location>
</feature>
<evidence type="ECO:0000313" key="3">
    <source>
        <dbReference type="EMBL" id="RKR15225.1"/>
    </source>
</evidence>
<dbReference type="AlphaFoldDB" id="A0A495EEB7"/>
<keyword evidence="1" id="KW-0456">Lyase</keyword>
<gene>
    <name evidence="3" type="ORF">CLV91_1307</name>
</gene>
<dbReference type="InterPro" id="IPR000573">
    <property type="entry name" value="AconitaseA/IPMdHydase_ssu_swvl"/>
</dbReference>
<reference evidence="3 4" key="1">
    <citation type="submission" date="2018-10" db="EMBL/GenBank/DDBJ databases">
        <title>Genomic Encyclopedia of Archaeal and Bacterial Type Strains, Phase II (KMG-II): from individual species to whole genera.</title>
        <authorList>
            <person name="Goeker M."/>
        </authorList>
    </citation>
    <scope>NUCLEOTIDE SEQUENCE [LARGE SCALE GENOMIC DNA]</scope>
    <source>
        <strain evidence="3 4">DSM 25230</strain>
    </source>
</reference>
<organism evidence="3 4">
    <name type="scientific">Maribacter vaceletii</name>
    <dbReference type="NCBI Taxonomy" id="1206816"/>
    <lineage>
        <taxon>Bacteria</taxon>
        <taxon>Pseudomonadati</taxon>
        <taxon>Bacteroidota</taxon>
        <taxon>Flavobacteriia</taxon>
        <taxon>Flavobacteriales</taxon>
        <taxon>Flavobacteriaceae</taxon>
        <taxon>Maribacter</taxon>
    </lineage>
</organism>
<dbReference type="Proteomes" id="UP000269412">
    <property type="component" value="Unassembled WGS sequence"/>
</dbReference>
<evidence type="ECO:0000313" key="4">
    <source>
        <dbReference type="Proteomes" id="UP000269412"/>
    </source>
</evidence>
<dbReference type="Pfam" id="PF00694">
    <property type="entry name" value="Aconitase_C"/>
    <property type="match status" value="1"/>
</dbReference>
<dbReference type="PANTHER" id="PTHR43345">
    <property type="entry name" value="3-ISOPROPYLMALATE DEHYDRATASE SMALL SUBUNIT 2-RELATED-RELATED"/>
    <property type="match status" value="1"/>
</dbReference>